<comment type="subcellular location">
    <subcellularLocation>
        <location evidence="1">Cytoplasmic vesicle membrane</location>
    </subcellularLocation>
</comment>
<dbReference type="Gene3D" id="2.130.10.10">
    <property type="entry name" value="YVTN repeat-like/Quinoprotein amine dehydrogenase"/>
    <property type="match status" value="1"/>
</dbReference>
<dbReference type="EMBL" id="CM018035">
    <property type="protein sequence ID" value="KAA8541828.1"/>
    <property type="molecule type" value="Genomic_DNA"/>
</dbReference>
<dbReference type="OrthoDB" id="2150324at2759"/>
<dbReference type="PROSITE" id="PS50294">
    <property type="entry name" value="WD_REPEATS_REGION"/>
    <property type="match status" value="4"/>
</dbReference>
<feature type="repeat" description="WD" evidence="7">
    <location>
        <begin position="11"/>
        <end position="52"/>
    </location>
</feature>
<evidence type="ECO:0000256" key="2">
    <source>
        <dbReference type="ARBA" id="ARBA00022574"/>
    </source>
</evidence>
<dbReference type="Proteomes" id="UP000325577">
    <property type="component" value="Linkage Group LG12"/>
</dbReference>
<feature type="repeat" description="WD" evidence="7">
    <location>
        <begin position="225"/>
        <end position="266"/>
    </location>
</feature>
<dbReference type="SUPFAM" id="SSF50978">
    <property type="entry name" value="WD40 repeat-like"/>
    <property type="match status" value="1"/>
</dbReference>
<evidence type="ECO:0000256" key="6">
    <source>
        <dbReference type="ARBA" id="ARBA00032920"/>
    </source>
</evidence>
<dbReference type="GO" id="GO:0006886">
    <property type="term" value="P:intracellular protein transport"/>
    <property type="evidence" value="ECO:0007669"/>
    <property type="project" value="TreeGrafter"/>
</dbReference>
<keyword evidence="9" id="KW-1185">Reference proteome</keyword>
<keyword evidence="4" id="KW-0968">Cytoplasmic vesicle</keyword>
<sequence length="318" mass="35978">MSFTLEIKKEFDQGSDRVKSVDFHPTEPWILVSLYSGSVSIWNYQSKAEEKSFKITESPVRSAKFIACQQWVIAGADDKFIRVYNYNTTEKINEFEAHTDYVRSLAVHPTLPYVLSSSDDMLIKLWDWEKDWACTRIFEGHSHYVMQVAFNPRDTNTFASASLDCKIKMWDLGSPNPNFTLEDHSKGVNCVDFLTAGHKPYLITGSDDHTAKVWDYEAKTCVHTLEGHTHNITAVCVHPEVPAIITGSEDGIINIWHATTYGLQNTQNYEFGRVWAVGCMKRSPQVVIGCDEGTVMAKLVSSHSWDSVNHQGAEECPK</sequence>
<protein>
    <recommendedName>
        <fullName evidence="6">Beta'-coat protein</fullName>
    </recommendedName>
</protein>
<dbReference type="InterPro" id="IPR036322">
    <property type="entry name" value="WD40_repeat_dom_sf"/>
</dbReference>
<evidence type="ECO:0000256" key="7">
    <source>
        <dbReference type="PROSITE-ProRule" id="PRU00221"/>
    </source>
</evidence>
<dbReference type="GO" id="GO:0030126">
    <property type="term" value="C:COPI vesicle coat"/>
    <property type="evidence" value="ECO:0007669"/>
    <property type="project" value="TreeGrafter"/>
</dbReference>
<evidence type="ECO:0000256" key="5">
    <source>
        <dbReference type="ARBA" id="ARBA00025536"/>
    </source>
</evidence>
<organism evidence="8 9">
    <name type="scientific">Nyssa sinensis</name>
    <dbReference type="NCBI Taxonomy" id="561372"/>
    <lineage>
        <taxon>Eukaryota</taxon>
        <taxon>Viridiplantae</taxon>
        <taxon>Streptophyta</taxon>
        <taxon>Embryophyta</taxon>
        <taxon>Tracheophyta</taxon>
        <taxon>Spermatophyta</taxon>
        <taxon>Magnoliopsida</taxon>
        <taxon>eudicotyledons</taxon>
        <taxon>Gunneridae</taxon>
        <taxon>Pentapetalae</taxon>
        <taxon>asterids</taxon>
        <taxon>Cornales</taxon>
        <taxon>Nyssaceae</taxon>
        <taxon>Nyssa</taxon>
    </lineage>
</organism>
<dbReference type="FunFam" id="2.130.10.10:FF:000016">
    <property type="entry name" value="Coatomer alpha subunit, putative"/>
    <property type="match status" value="1"/>
</dbReference>
<dbReference type="SMART" id="SM00320">
    <property type="entry name" value="WD40"/>
    <property type="match status" value="6"/>
</dbReference>
<dbReference type="PANTHER" id="PTHR19876:SF75">
    <property type="entry name" value="COATOMER SUBUNIT BETA'-3"/>
    <property type="match status" value="1"/>
</dbReference>
<dbReference type="AlphaFoldDB" id="A0A5J5BGT0"/>
<dbReference type="Pfam" id="PF00400">
    <property type="entry name" value="WD40"/>
    <property type="match status" value="6"/>
</dbReference>
<evidence type="ECO:0000256" key="3">
    <source>
        <dbReference type="ARBA" id="ARBA00022737"/>
    </source>
</evidence>
<evidence type="ECO:0000313" key="9">
    <source>
        <dbReference type="Proteomes" id="UP000325577"/>
    </source>
</evidence>
<feature type="repeat" description="WD" evidence="7">
    <location>
        <begin position="138"/>
        <end position="180"/>
    </location>
</feature>
<dbReference type="PROSITE" id="PS50082">
    <property type="entry name" value="WD_REPEATS_2"/>
    <property type="match status" value="5"/>
</dbReference>
<keyword evidence="3" id="KW-0677">Repeat</keyword>
<dbReference type="InterPro" id="IPR020472">
    <property type="entry name" value="WD40_PAC1"/>
</dbReference>
<dbReference type="CDD" id="cd00200">
    <property type="entry name" value="WD40"/>
    <property type="match status" value="1"/>
</dbReference>
<dbReference type="InterPro" id="IPR001680">
    <property type="entry name" value="WD40_rpt"/>
</dbReference>
<comment type="function">
    <text evidence="5">The coatomer is a cytosolic protein complex that binds to dilysine motifs and reversibly associates with Golgi non-clathrin-coated vesicles, which further mediate biosynthetic protein transport from the ER, via the Golgi up to the trans Golgi network. Coatomer complex is required for budding from Golgi membranes, and is essential for the retrograde Golgi-to-ER transport of dilysine-tagged proteins.</text>
</comment>
<dbReference type="PRINTS" id="PR00320">
    <property type="entry name" value="GPROTEINBRPT"/>
</dbReference>
<reference evidence="8 9" key="1">
    <citation type="submission" date="2019-09" db="EMBL/GenBank/DDBJ databases">
        <title>A chromosome-level genome assembly of the Chinese tupelo Nyssa sinensis.</title>
        <authorList>
            <person name="Yang X."/>
            <person name="Kang M."/>
            <person name="Yang Y."/>
            <person name="Xiong H."/>
            <person name="Wang M."/>
            <person name="Zhang Z."/>
            <person name="Wang Z."/>
            <person name="Wu H."/>
            <person name="Ma T."/>
            <person name="Liu J."/>
            <person name="Xi Z."/>
        </authorList>
    </citation>
    <scope>NUCLEOTIDE SEQUENCE [LARGE SCALE GENOMIC DNA]</scope>
    <source>
        <strain evidence="8">J267</strain>
        <tissue evidence="8">Leaf</tissue>
    </source>
</reference>
<evidence type="ECO:0000256" key="1">
    <source>
        <dbReference type="ARBA" id="ARBA00004156"/>
    </source>
</evidence>
<gene>
    <name evidence="8" type="ORF">F0562_022980</name>
</gene>
<dbReference type="GO" id="GO:0006891">
    <property type="term" value="P:intra-Golgi vesicle-mediated transport"/>
    <property type="evidence" value="ECO:0007669"/>
    <property type="project" value="TreeGrafter"/>
</dbReference>
<evidence type="ECO:0000313" key="8">
    <source>
        <dbReference type="EMBL" id="KAA8541828.1"/>
    </source>
</evidence>
<dbReference type="GO" id="GO:0006888">
    <property type="term" value="P:endoplasmic reticulum to Golgi vesicle-mediated transport"/>
    <property type="evidence" value="ECO:0007669"/>
    <property type="project" value="TreeGrafter"/>
</dbReference>
<keyword evidence="2 7" id="KW-0853">WD repeat</keyword>
<name>A0A5J5BGT0_9ASTE</name>
<feature type="repeat" description="WD" evidence="7">
    <location>
        <begin position="181"/>
        <end position="224"/>
    </location>
</feature>
<evidence type="ECO:0000256" key="4">
    <source>
        <dbReference type="ARBA" id="ARBA00023329"/>
    </source>
</evidence>
<proteinExistence type="predicted"/>
<feature type="repeat" description="WD" evidence="7">
    <location>
        <begin position="95"/>
        <end position="127"/>
    </location>
</feature>
<dbReference type="PANTHER" id="PTHR19876">
    <property type="entry name" value="COATOMER"/>
    <property type="match status" value="1"/>
</dbReference>
<dbReference type="InterPro" id="IPR015943">
    <property type="entry name" value="WD40/YVTN_repeat-like_dom_sf"/>
</dbReference>
<dbReference type="GO" id="GO:0006890">
    <property type="term" value="P:retrograde vesicle-mediated transport, Golgi to endoplasmic reticulum"/>
    <property type="evidence" value="ECO:0007669"/>
    <property type="project" value="TreeGrafter"/>
</dbReference>
<dbReference type="InterPro" id="IPR050844">
    <property type="entry name" value="Coatomer_complex_subunit"/>
</dbReference>
<accession>A0A5J5BGT0</accession>